<keyword evidence="2" id="KW-1185">Reference proteome</keyword>
<dbReference type="RefSeq" id="XP_004181007.1">
    <property type="nucleotide sequence ID" value="XM_004180959.1"/>
</dbReference>
<gene>
    <name evidence="1" type="primary">TBLA0E04340</name>
    <name evidence="1" type="ORF">TBLA_0E04340</name>
</gene>
<accession>I2H536</accession>
<dbReference type="Gene3D" id="1.20.5.170">
    <property type="match status" value="1"/>
</dbReference>
<dbReference type="KEGG" id="tbl:TBLA_0E04340"/>
<reference evidence="1 2" key="1">
    <citation type="journal article" date="2011" name="Proc. Natl. Acad. Sci. U.S.A.">
        <title>Evolutionary erosion of yeast sex chromosomes by mating-type switching accidents.</title>
        <authorList>
            <person name="Gordon J.L."/>
            <person name="Armisen D."/>
            <person name="Proux-Wera E."/>
            <person name="Oheigeartaigh S.S."/>
            <person name="Byrne K.P."/>
            <person name="Wolfe K.H."/>
        </authorList>
    </citation>
    <scope>NUCLEOTIDE SEQUENCE [LARGE SCALE GENOMIC DNA]</scope>
    <source>
        <strain evidence="2">ATCC 34711 / CBS 6284 / DSM 70876 / NBRC 10599 / NRRL Y-10934 / UCD 77-7</strain>
    </source>
</reference>
<dbReference type="AlphaFoldDB" id="I2H536"/>
<dbReference type="OMA" id="ESEEYHI"/>
<name>I2H536_HENB6</name>
<sequence length="65" mass="7769">MASCLSPVDKEQRLLHETKLLKDTLDLLWNKTLEQREVSNRMHQENRYLKEYINSFMSSSNVLDK</sequence>
<dbReference type="FunCoup" id="I2H536">
    <property type="interactions" value="7"/>
</dbReference>
<dbReference type="EMBL" id="HE806320">
    <property type="protein sequence ID" value="CCH61488.1"/>
    <property type="molecule type" value="Genomic_DNA"/>
</dbReference>
<protein>
    <submittedName>
        <fullName evidence="1">Uncharacterized protein</fullName>
    </submittedName>
</protein>
<dbReference type="InParanoid" id="I2H536"/>
<dbReference type="GO" id="GO:0006886">
    <property type="term" value="P:intracellular protein transport"/>
    <property type="evidence" value="ECO:0007669"/>
    <property type="project" value="EnsemblFungi"/>
</dbReference>
<dbReference type="HOGENOM" id="CLU_193956_0_0_1"/>
<organism evidence="1 2">
    <name type="scientific">Henningerozyma blattae (strain ATCC 34711 / CBS 6284 / DSM 70876 / NBRC 10599 / NRRL Y-10934 / UCD 77-7)</name>
    <name type="common">Yeast</name>
    <name type="synonym">Tetrapisispora blattae</name>
    <dbReference type="NCBI Taxonomy" id="1071380"/>
    <lineage>
        <taxon>Eukaryota</taxon>
        <taxon>Fungi</taxon>
        <taxon>Dikarya</taxon>
        <taxon>Ascomycota</taxon>
        <taxon>Saccharomycotina</taxon>
        <taxon>Saccharomycetes</taxon>
        <taxon>Saccharomycetales</taxon>
        <taxon>Saccharomycetaceae</taxon>
        <taxon>Henningerozyma</taxon>
    </lineage>
</organism>
<dbReference type="InterPro" id="IPR019357">
    <property type="entry name" value="SCOC"/>
</dbReference>
<proteinExistence type="predicted"/>
<dbReference type="OrthoDB" id="2163284at2759"/>
<evidence type="ECO:0000313" key="2">
    <source>
        <dbReference type="Proteomes" id="UP000002866"/>
    </source>
</evidence>
<dbReference type="Proteomes" id="UP000002866">
    <property type="component" value="Chromosome 5"/>
</dbReference>
<evidence type="ECO:0000313" key="1">
    <source>
        <dbReference type="EMBL" id="CCH61488.1"/>
    </source>
</evidence>
<dbReference type="GeneID" id="14496561"/>
<dbReference type="Pfam" id="PF10224">
    <property type="entry name" value="DUF2205"/>
    <property type="match status" value="1"/>
</dbReference>
<dbReference type="eggNOG" id="ENOG502S763">
    <property type="taxonomic scope" value="Eukaryota"/>
</dbReference>